<comment type="caution">
    <text evidence="1">The sequence shown here is derived from an EMBL/GenBank/DDBJ whole genome shotgun (WGS) entry which is preliminary data.</text>
</comment>
<evidence type="ECO:0000313" key="1">
    <source>
        <dbReference type="EMBL" id="GAA4057284.1"/>
    </source>
</evidence>
<proteinExistence type="predicted"/>
<reference evidence="2" key="1">
    <citation type="journal article" date="2019" name="Int. J. Syst. Evol. Microbiol.">
        <title>The Global Catalogue of Microorganisms (GCM) 10K type strain sequencing project: providing services to taxonomists for standard genome sequencing and annotation.</title>
        <authorList>
            <consortium name="The Broad Institute Genomics Platform"/>
            <consortium name="The Broad Institute Genome Sequencing Center for Infectious Disease"/>
            <person name="Wu L."/>
            <person name="Ma J."/>
        </authorList>
    </citation>
    <scope>NUCLEOTIDE SEQUENCE [LARGE SCALE GENOMIC DNA]</scope>
    <source>
        <strain evidence="2">JCM 17068</strain>
    </source>
</reference>
<evidence type="ECO:0000313" key="2">
    <source>
        <dbReference type="Proteomes" id="UP001500426"/>
    </source>
</evidence>
<dbReference type="Proteomes" id="UP001500426">
    <property type="component" value="Unassembled WGS sequence"/>
</dbReference>
<gene>
    <name evidence="1" type="ORF">GCM10022388_24930</name>
</gene>
<protein>
    <submittedName>
        <fullName evidence="1">Uncharacterized protein</fullName>
    </submittedName>
</protein>
<dbReference type="PROSITE" id="PS51257">
    <property type="entry name" value="PROKAR_LIPOPROTEIN"/>
    <property type="match status" value="1"/>
</dbReference>
<accession>A0ABP7V190</accession>
<name>A0ABP7V190_9FLAO</name>
<keyword evidence="2" id="KW-1185">Reference proteome</keyword>
<organism evidence="1 2">
    <name type="scientific">Flavobacterium chungnamense</name>
    <dbReference type="NCBI Taxonomy" id="706182"/>
    <lineage>
        <taxon>Bacteria</taxon>
        <taxon>Pseudomonadati</taxon>
        <taxon>Bacteroidota</taxon>
        <taxon>Flavobacteriia</taxon>
        <taxon>Flavobacteriales</taxon>
        <taxon>Flavobacteriaceae</taxon>
        <taxon>Flavobacterium</taxon>
    </lineage>
</organism>
<dbReference type="RefSeq" id="WP_345095100.1">
    <property type="nucleotide sequence ID" value="NZ_BAABCS010000021.1"/>
</dbReference>
<sequence>MKKYFILFVISIILFSCKKEEKDDSYNYLYNKLDQLSKRDHSAAVGTYLENYYKIKNDVTKQKRFDSLYKISVSVDSKLKKLDFSNHKKVLKFRDSVAVLFGVPLKFIREDDNKILNDSIFKIKMELEILNLREYFHYTRIYDRKAPL</sequence>
<dbReference type="EMBL" id="BAABCS010000021">
    <property type="protein sequence ID" value="GAA4057284.1"/>
    <property type="molecule type" value="Genomic_DNA"/>
</dbReference>